<protein>
    <submittedName>
        <fullName evidence="1">Uncharacterized protein</fullName>
    </submittedName>
</protein>
<dbReference type="STRING" id="377629.TERTU_0467"/>
<accession>C5BMX7</accession>
<evidence type="ECO:0000313" key="2">
    <source>
        <dbReference type="Proteomes" id="UP000009080"/>
    </source>
</evidence>
<name>C5BMX7_TERTT</name>
<dbReference type="KEGG" id="ttu:TERTU_0467"/>
<dbReference type="HOGENOM" id="CLU_3012779_0_0_6"/>
<evidence type="ECO:0000313" key="1">
    <source>
        <dbReference type="EMBL" id="ACR11251.1"/>
    </source>
</evidence>
<gene>
    <name evidence="1" type="ordered locus">TERTU_0467</name>
</gene>
<sequence>MRQNLSPSFHLLFVLRNQRTFYFHPNFYFFLRRMVNVKTRKKFKKNRETLLSILSH</sequence>
<organism evidence="1 2">
    <name type="scientific">Teredinibacter turnerae (strain ATCC 39867 / T7901)</name>
    <dbReference type="NCBI Taxonomy" id="377629"/>
    <lineage>
        <taxon>Bacteria</taxon>
        <taxon>Pseudomonadati</taxon>
        <taxon>Pseudomonadota</taxon>
        <taxon>Gammaproteobacteria</taxon>
        <taxon>Cellvibrionales</taxon>
        <taxon>Cellvibrionaceae</taxon>
        <taxon>Teredinibacter</taxon>
    </lineage>
</organism>
<proteinExistence type="predicted"/>
<reference evidence="1 2" key="1">
    <citation type="journal article" date="2009" name="PLoS ONE">
        <title>The complete genome of Teredinibacter turnerae T7901: an intracellular endosymbiont of marine wood-boring bivalves (shipworms).</title>
        <authorList>
            <person name="Yang J.C."/>
            <person name="Madupu R."/>
            <person name="Durkin A.S."/>
            <person name="Ekborg N.A."/>
            <person name="Pedamallu C.S."/>
            <person name="Hostetler J.B."/>
            <person name="Radune D."/>
            <person name="Toms B.S."/>
            <person name="Henrissat B."/>
            <person name="Coutinho P.M."/>
            <person name="Schwarz S."/>
            <person name="Field L."/>
            <person name="Trindade-Silva A.E."/>
            <person name="Soares C.A.G."/>
            <person name="Elshahawi S."/>
            <person name="Hanora A."/>
            <person name="Schmidt E.W."/>
            <person name="Haygood M.G."/>
            <person name="Posfai J."/>
            <person name="Benner J."/>
            <person name="Madinger C."/>
            <person name="Nove J."/>
            <person name="Anton B."/>
            <person name="Chaudhary K."/>
            <person name="Foster J."/>
            <person name="Holman A."/>
            <person name="Kumar S."/>
            <person name="Lessard P.A."/>
            <person name="Luyten Y.A."/>
            <person name="Slatko B."/>
            <person name="Wood N."/>
            <person name="Wu B."/>
            <person name="Teplitski M."/>
            <person name="Mougous J.D."/>
            <person name="Ward N."/>
            <person name="Eisen J.A."/>
            <person name="Badger J.H."/>
            <person name="Distel D.L."/>
        </authorList>
    </citation>
    <scope>NUCLEOTIDE SEQUENCE [LARGE SCALE GENOMIC DNA]</scope>
    <source>
        <strain evidence="2">ATCC 39867 / T7901</strain>
    </source>
</reference>
<dbReference type="AlphaFoldDB" id="C5BMX7"/>
<dbReference type="Proteomes" id="UP000009080">
    <property type="component" value="Chromosome"/>
</dbReference>
<dbReference type="EMBL" id="CP001614">
    <property type="protein sequence ID" value="ACR11251.1"/>
    <property type="molecule type" value="Genomic_DNA"/>
</dbReference>
<keyword evidence="2" id="KW-1185">Reference proteome</keyword>